<dbReference type="EMBL" id="DWWL01000016">
    <property type="protein sequence ID" value="HJC47030.1"/>
    <property type="molecule type" value="Genomic_DNA"/>
</dbReference>
<reference evidence="1" key="2">
    <citation type="submission" date="2021-04" db="EMBL/GenBank/DDBJ databases">
        <authorList>
            <person name="Gilroy R."/>
        </authorList>
    </citation>
    <scope>NUCLEOTIDE SEQUENCE</scope>
    <source>
        <strain evidence="1">CHK183-5548</strain>
    </source>
</reference>
<evidence type="ECO:0008006" key="3">
    <source>
        <dbReference type="Google" id="ProtNLM"/>
    </source>
</evidence>
<feature type="non-terminal residue" evidence="1">
    <location>
        <position position="69"/>
    </location>
</feature>
<evidence type="ECO:0000313" key="2">
    <source>
        <dbReference type="Proteomes" id="UP000823883"/>
    </source>
</evidence>
<evidence type="ECO:0000313" key="1">
    <source>
        <dbReference type="EMBL" id="HJC47030.1"/>
    </source>
</evidence>
<dbReference type="Proteomes" id="UP000823883">
    <property type="component" value="Unassembled WGS sequence"/>
</dbReference>
<reference evidence="1" key="1">
    <citation type="journal article" date="2021" name="PeerJ">
        <title>Extensive microbial diversity within the chicken gut microbiome revealed by metagenomics and culture.</title>
        <authorList>
            <person name="Gilroy R."/>
            <person name="Ravi A."/>
            <person name="Getino M."/>
            <person name="Pursley I."/>
            <person name="Horton D.L."/>
            <person name="Alikhan N.F."/>
            <person name="Baker D."/>
            <person name="Gharbi K."/>
            <person name="Hall N."/>
            <person name="Watson M."/>
            <person name="Adriaenssens E.M."/>
            <person name="Foster-Nyarko E."/>
            <person name="Jarju S."/>
            <person name="Secka A."/>
            <person name="Antonio M."/>
            <person name="Oren A."/>
            <person name="Chaudhuri R.R."/>
            <person name="La Ragione R."/>
            <person name="Hildebrand F."/>
            <person name="Pallen M.J."/>
        </authorList>
    </citation>
    <scope>NUCLEOTIDE SEQUENCE</scope>
    <source>
        <strain evidence="1">CHK183-5548</strain>
    </source>
</reference>
<dbReference type="AlphaFoldDB" id="A0A9D2PCL2"/>
<accession>A0A9D2PCL2</accession>
<protein>
    <recommendedName>
        <fullName evidence="3">PTS sugar transporter subunit IIC</fullName>
    </recommendedName>
</protein>
<organism evidence="1 2">
    <name type="scientific">Candidatus Lachnoclostridium pullistercoris</name>
    <dbReference type="NCBI Taxonomy" id="2838632"/>
    <lineage>
        <taxon>Bacteria</taxon>
        <taxon>Bacillati</taxon>
        <taxon>Bacillota</taxon>
        <taxon>Clostridia</taxon>
        <taxon>Lachnospirales</taxon>
        <taxon>Lachnospiraceae</taxon>
    </lineage>
</organism>
<name>A0A9D2PCL2_9FIRM</name>
<comment type="caution">
    <text evidence="1">The sequence shown here is derived from an EMBL/GenBank/DDBJ whole genome shotgun (WGS) entry which is preliminary data.</text>
</comment>
<gene>
    <name evidence="1" type="ORF">IAA04_03140</name>
</gene>
<sequence>MKDKIMNGFMGFAMFLQNQRHFRSIKNAFSSLLPIIIVGSFCTLFSNVVCNTTPGYFSLANVPGMSWLG</sequence>
<proteinExistence type="predicted"/>